<proteinExistence type="inferred from homology"/>
<dbReference type="PANTHER" id="PTHR44196">
    <property type="entry name" value="DEHYDROGENASE/REDUCTASE SDR FAMILY MEMBER 7B"/>
    <property type="match status" value="1"/>
</dbReference>
<evidence type="ECO:0000256" key="3">
    <source>
        <dbReference type="ARBA" id="ARBA00037096"/>
    </source>
</evidence>
<organism evidence="5 6">
    <name type="scientific">Leishmania tarentolae</name>
    <name type="common">Sauroleishmania tarentolae</name>
    <dbReference type="NCBI Taxonomy" id="5689"/>
    <lineage>
        <taxon>Eukaryota</taxon>
        <taxon>Discoba</taxon>
        <taxon>Euglenozoa</taxon>
        <taxon>Kinetoplastea</taxon>
        <taxon>Metakinetoplastina</taxon>
        <taxon>Trypanosomatida</taxon>
        <taxon>Trypanosomatidae</taxon>
        <taxon>Leishmaniinae</taxon>
        <taxon>Leishmania</taxon>
        <taxon>lizard Leishmania</taxon>
    </lineage>
</organism>
<gene>
    <name evidence="5" type="ORF">LtaPh_3635100</name>
</gene>
<sequence length="420" mass="46119">MCTGTHEHREKRLYSVSPTPSRRYAPLCTATLLAIRWHTSTRTDARLRRHSPPPLLYLSPSLNSLWIASHLEHLHTLTPNTRAYAWHYGHSTYFDDTEKDKHISRITGAVSCQDMPRIVVAALLSLAVALLSRYAYRRVNRRRLQAGAVAIITGGGSGLGMELAKIFAISHCEIVLVGRNEAALKTAAQVCREAGAPRVEYIQADISKAEGTDRVRSEYARLYKGAGRRPAPPLKYLVLNAGAGAIAPFTTEPAFEQICHEIMNINYFANVRLLQAFLPQLTQNDSSNSPSRIVVVSSLAGVLPSILRSAYTASKHAIQGFMNALRGETAVRITLCCPGYVDTDFHSRVLTNDGKPLGGNQRRGVSPAACARQCMDGVLCDDAEVIMTTGGKLAYHLRPFLTGIVDALVKRKSLQSLEHH</sequence>
<dbReference type="SUPFAM" id="SSF51735">
    <property type="entry name" value="NAD(P)-binding Rossmann-fold domains"/>
    <property type="match status" value="1"/>
</dbReference>
<evidence type="ECO:0000313" key="6">
    <source>
        <dbReference type="Proteomes" id="UP000419144"/>
    </source>
</evidence>
<dbReference type="Gene3D" id="3.40.50.720">
    <property type="entry name" value="NAD(P)-binding Rossmann-like Domain"/>
    <property type="match status" value="1"/>
</dbReference>
<comment type="function">
    <text evidence="3">Putative oxidoreductase.</text>
</comment>
<dbReference type="PRINTS" id="PR00081">
    <property type="entry name" value="GDHRDH"/>
</dbReference>
<evidence type="ECO:0000256" key="1">
    <source>
        <dbReference type="ARBA" id="ARBA00006484"/>
    </source>
</evidence>
<keyword evidence="2" id="KW-0560">Oxidoreductase</keyword>
<dbReference type="InterPro" id="IPR057326">
    <property type="entry name" value="KR_dom"/>
</dbReference>
<dbReference type="GO" id="GO:0016491">
    <property type="term" value="F:oxidoreductase activity"/>
    <property type="evidence" value="ECO:0007669"/>
    <property type="project" value="UniProtKB-KW"/>
</dbReference>
<name>A0A640L0W0_LEITA</name>
<dbReference type="SMART" id="SM00822">
    <property type="entry name" value="PKS_KR"/>
    <property type="match status" value="1"/>
</dbReference>
<comment type="similarity">
    <text evidence="1">Belongs to the short-chain dehydrogenases/reductases (SDR) family.</text>
</comment>
<dbReference type="OrthoDB" id="294295at2759"/>
<accession>A0A640L0W0</accession>
<keyword evidence="6" id="KW-1185">Reference proteome</keyword>
<dbReference type="InterPro" id="IPR002347">
    <property type="entry name" value="SDR_fam"/>
</dbReference>
<dbReference type="InterPro" id="IPR020904">
    <property type="entry name" value="Sc_DH/Rdtase_CS"/>
</dbReference>
<dbReference type="GO" id="GO:0016020">
    <property type="term" value="C:membrane"/>
    <property type="evidence" value="ECO:0007669"/>
    <property type="project" value="TreeGrafter"/>
</dbReference>
<dbReference type="PROSITE" id="PS00061">
    <property type="entry name" value="ADH_SHORT"/>
    <property type="match status" value="1"/>
</dbReference>
<dbReference type="Proteomes" id="UP000419144">
    <property type="component" value="Unassembled WGS sequence"/>
</dbReference>
<dbReference type="VEuPathDB" id="TriTrypDB:LtaPh_3635100"/>
<dbReference type="InterPro" id="IPR036291">
    <property type="entry name" value="NAD(P)-bd_dom_sf"/>
</dbReference>
<dbReference type="PANTHER" id="PTHR44196:SF1">
    <property type="entry name" value="DEHYDROGENASE_REDUCTASE SDR FAMILY MEMBER 7B"/>
    <property type="match status" value="1"/>
</dbReference>
<reference evidence="5" key="1">
    <citation type="submission" date="2019-11" db="EMBL/GenBank/DDBJ databases">
        <title>Leishmania tarentolae CDS.</title>
        <authorList>
            <person name="Goto Y."/>
            <person name="Yamagishi J."/>
        </authorList>
    </citation>
    <scope>NUCLEOTIDE SEQUENCE [LARGE SCALE GENOMIC DNA]</scope>
    <source>
        <strain evidence="5">Parrot Tar II</strain>
    </source>
</reference>
<evidence type="ECO:0000259" key="4">
    <source>
        <dbReference type="SMART" id="SM00822"/>
    </source>
</evidence>
<comment type="caution">
    <text evidence="5">The sequence shown here is derived from an EMBL/GenBank/DDBJ whole genome shotgun (WGS) entry which is preliminary data.</text>
</comment>
<feature type="domain" description="Ketoreductase" evidence="4">
    <location>
        <begin position="148"/>
        <end position="344"/>
    </location>
</feature>
<evidence type="ECO:0000256" key="2">
    <source>
        <dbReference type="ARBA" id="ARBA00023002"/>
    </source>
</evidence>
<dbReference type="EMBL" id="BLBS01000057">
    <property type="protein sequence ID" value="GET93429.1"/>
    <property type="molecule type" value="Genomic_DNA"/>
</dbReference>
<protein>
    <submittedName>
        <fullName evidence="5">Short chain dehydrogenase-like protein</fullName>
    </submittedName>
</protein>
<evidence type="ECO:0000313" key="5">
    <source>
        <dbReference type="EMBL" id="GET93429.1"/>
    </source>
</evidence>
<dbReference type="Pfam" id="PF00106">
    <property type="entry name" value="adh_short"/>
    <property type="match status" value="1"/>
</dbReference>
<dbReference type="AlphaFoldDB" id="A0A640L0W0"/>